<dbReference type="EMBL" id="JACICY010000007">
    <property type="protein sequence ID" value="MBB3861672.1"/>
    <property type="molecule type" value="Genomic_DNA"/>
</dbReference>
<feature type="transmembrane region" description="Helical" evidence="2">
    <location>
        <begin position="163"/>
        <end position="181"/>
    </location>
</feature>
<comment type="similarity">
    <text evidence="2">Belongs to the MlaE permease family.</text>
</comment>
<feature type="transmembrane region" description="Helical" evidence="2">
    <location>
        <begin position="308"/>
        <end position="328"/>
    </location>
</feature>
<keyword evidence="2" id="KW-1003">Cell membrane</keyword>
<organism evidence="3 4">
    <name type="scientific">Novosphingobium hassiacum</name>
    <dbReference type="NCBI Taxonomy" id="173676"/>
    <lineage>
        <taxon>Bacteria</taxon>
        <taxon>Pseudomonadati</taxon>
        <taxon>Pseudomonadota</taxon>
        <taxon>Alphaproteobacteria</taxon>
        <taxon>Sphingomonadales</taxon>
        <taxon>Sphingomonadaceae</taxon>
        <taxon>Novosphingobium</taxon>
    </lineage>
</organism>
<keyword evidence="2" id="KW-0997">Cell inner membrane</keyword>
<sequence>MRALTSFQLNPGSDDQGATLVFSGPMTVSSLGLADKDLRKIDGSIGEINVSDVTMMDTVGAWTVWRLSRDTGAKIIGCKDEPQKLIDAISKADSNAHSIRAPRLPLLQRVPEHIGTVMLNLGRGFLQVVGFLGQVILSAGSLFRHPGRFRPKALIHQMELVGVNSLAIIGLMSFLVGIVIAQQGAVQLRQFGAEIYTVNLVGRLTLRELGVLMTAIMVAGRSGSAFAAQIGTMKLTEEVDAMRTIGVSPMEALVVPRILATMIMMPLLGFYSAFLGIVGGAFLSTLTLGIPFFTFLSRVQEVVPLHDVWVGITKAPVFGLIVALAGCYQGMQVKNNAEEVGARTTAAVVMAIFTVIVLDAFFAVFFTNIGWG</sequence>
<dbReference type="AlphaFoldDB" id="A0A7W5ZYV9"/>
<accession>A0A7W5ZYV9</accession>
<dbReference type="Proteomes" id="UP000562395">
    <property type="component" value="Unassembled WGS sequence"/>
</dbReference>
<dbReference type="InterPro" id="IPR003453">
    <property type="entry name" value="ABC_MlaE_roteobac"/>
</dbReference>
<feature type="transmembrane region" description="Helical" evidence="2">
    <location>
        <begin position="267"/>
        <end position="296"/>
    </location>
</feature>
<evidence type="ECO:0000313" key="3">
    <source>
        <dbReference type="EMBL" id="MBB3861672.1"/>
    </source>
</evidence>
<feature type="transmembrane region" description="Helical" evidence="2">
    <location>
        <begin position="124"/>
        <end position="143"/>
    </location>
</feature>
<dbReference type="GO" id="GO:0005548">
    <property type="term" value="F:phospholipid transporter activity"/>
    <property type="evidence" value="ECO:0007669"/>
    <property type="project" value="TreeGrafter"/>
</dbReference>
<dbReference type="NCBIfam" id="TIGR00056">
    <property type="entry name" value="MlaE family lipid ABC transporter permease subunit"/>
    <property type="match status" value="1"/>
</dbReference>
<dbReference type="PANTHER" id="PTHR30188">
    <property type="entry name" value="ABC TRANSPORTER PERMEASE PROTEIN-RELATED"/>
    <property type="match status" value="1"/>
</dbReference>
<dbReference type="PANTHER" id="PTHR30188:SF3">
    <property type="entry name" value="ABC TRANSPORTER PERMEASE"/>
    <property type="match status" value="1"/>
</dbReference>
<feature type="transmembrane region" description="Helical" evidence="2">
    <location>
        <begin position="340"/>
        <end position="366"/>
    </location>
</feature>
<protein>
    <submittedName>
        <fullName evidence="3">Phospholipid/cholesterol/gamma-HCH transport system permease protein</fullName>
    </submittedName>
</protein>
<dbReference type="GO" id="GO:0043190">
    <property type="term" value="C:ATP-binding cassette (ABC) transporter complex"/>
    <property type="evidence" value="ECO:0007669"/>
    <property type="project" value="InterPro"/>
</dbReference>
<dbReference type="Pfam" id="PF02405">
    <property type="entry name" value="MlaE"/>
    <property type="match status" value="1"/>
</dbReference>
<dbReference type="RefSeq" id="WP_183614176.1">
    <property type="nucleotide sequence ID" value="NZ_JACICY010000007.1"/>
</dbReference>
<gene>
    <name evidence="3" type="ORF">GGQ88_002960</name>
</gene>
<comment type="subcellular location">
    <subcellularLocation>
        <location evidence="2">Cell inner membrane</location>
        <topology evidence="2">Multi-pass membrane protein</topology>
    </subcellularLocation>
</comment>
<evidence type="ECO:0000256" key="2">
    <source>
        <dbReference type="RuleBase" id="RU362044"/>
    </source>
</evidence>
<comment type="function">
    <text evidence="1">Could be part of an ABC transporter complex.</text>
</comment>
<dbReference type="InterPro" id="IPR030802">
    <property type="entry name" value="Permease_MalE"/>
</dbReference>
<evidence type="ECO:0000313" key="4">
    <source>
        <dbReference type="Proteomes" id="UP000562395"/>
    </source>
</evidence>
<name>A0A7W5ZYV9_9SPHN</name>
<proteinExistence type="inferred from homology"/>
<keyword evidence="2" id="KW-0472">Membrane</keyword>
<keyword evidence="2" id="KW-0812">Transmembrane</keyword>
<evidence type="ECO:0000256" key="1">
    <source>
        <dbReference type="ARBA" id="ARBA00003787"/>
    </source>
</evidence>
<keyword evidence="2" id="KW-1133">Transmembrane helix</keyword>
<comment type="caution">
    <text evidence="3">The sequence shown here is derived from an EMBL/GenBank/DDBJ whole genome shotgun (WGS) entry which is preliminary data.</text>
</comment>
<reference evidence="3 4" key="1">
    <citation type="submission" date="2020-08" db="EMBL/GenBank/DDBJ databases">
        <title>Genomic Encyclopedia of Type Strains, Phase IV (KMG-IV): sequencing the most valuable type-strain genomes for metagenomic binning, comparative biology and taxonomic classification.</title>
        <authorList>
            <person name="Goeker M."/>
        </authorList>
    </citation>
    <scope>NUCLEOTIDE SEQUENCE [LARGE SCALE GENOMIC DNA]</scope>
    <source>
        <strain evidence="3 4">DSM 14552</strain>
    </source>
</reference>
<keyword evidence="4" id="KW-1185">Reference proteome</keyword>